<proteinExistence type="predicted"/>
<dbReference type="Proteomes" id="UP000676194">
    <property type="component" value="Chromosome"/>
</dbReference>
<name>A0A8E6B1G5_9BACT</name>
<dbReference type="AlphaFoldDB" id="A0A8E6B1G5"/>
<accession>A0A8E6B1G5</accession>
<dbReference type="KEGG" id="tsph:KIH39_15410"/>
<dbReference type="RefSeq" id="WP_213494117.1">
    <property type="nucleotide sequence ID" value="NZ_CP074694.1"/>
</dbReference>
<sequence>MVLVLVLVLVPEPEPEPEPEPGREIVVAIAAVAREEAVEAPGRVLGPELEVPEAEVAVTRVRARKSTTYNQIRDLPID</sequence>
<organism evidence="1 2">
    <name type="scientific">Telmatocola sphagniphila</name>
    <dbReference type="NCBI Taxonomy" id="1123043"/>
    <lineage>
        <taxon>Bacteria</taxon>
        <taxon>Pseudomonadati</taxon>
        <taxon>Planctomycetota</taxon>
        <taxon>Planctomycetia</taxon>
        <taxon>Gemmatales</taxon>
        <taxon>Gemmataceae</taxon>
    </lineage>
</organism>
<gene>
    <name evidence="1" type="ORF">KIH39_15410</name>
</gene>
<dbReference type="EMBL" id="CP074694">
    <property type="protein sequence ID" value="QVL30240.1"/>
    <property type="molecule type" value="Genomic_DNA"/>
</dbReference>
<protein>
    <submittedName>
        <fullName evidence="1">Uncharacterized protein</fullName>
    </submittedName>
</protein>
<reference evidence="1" key="1">
    <citation type="submission" date="2021-05" db="EMBL/GenBank/DDBJ databases">
        <title>Complete genome sequence of the cellulolytic planctomycete Telmatocola sphagniphila SP2T and characterization of the first cellulase from planctomycetes.</title>
        <authorList>
            <person name="Rakitin A.L."/>
            <person name="Beletsky A.V."/>
            <person name="Naumoff D.G."/>
            <person name="Kulichevskaya I.S."/>
            <person name="Mardanov A.V."/>
            <person name="Ravin N.V."/>
            <person name="Dedysh S.N."/>
        </authorList>
    </citation>
    <scope>NUCLEOTIDE SEQUENCE</scope>
    <source>
        <strain evidence="1">SP2T</strain>
    </source>
</reference>
<evidence type="ECO:0000313" key="2">
    <source>
        <dbReference type="Proteomes" id="UP000676194"/>
    </source>
</evidence>
<evidence type="ECO:0000313" key="1">
    <source>
        <dbReference type="EMBL" id="QVL30240.1"/>
    </source>
</evidence>
<keyword evidence="2" id="KW-1185">Reference proteome</keyword>